<protein>
    <recommendedName>
        <fullName evidence="3">LCCL domain-containing protein</fullName>
    </recommendedName>
</protein>
<gene>
    <name evidence="1" type="ORF">FB45DRAFT_801935</name>
</gene>
<keyword evidence="2" id="KW-1185">Reference proteome</keyword>
<dbReference type="PANTHER" id="PTHR38115:SF1">
    <property type="entry name" value="LIPOCALIN-LIKE DOMAIN-CONTAINING PROTEIN"/>
    <property type="match status" value="1"/>
</dbReference>
<dbReference type="EMBL" id="JARKIF010000024">
    <property type="protein sequence ID" value="KAJ7615514.1"/>
    <property type="molecule type" value="Genomic_DNA"/>
</dbReference>
<name>A0AAD7BAV3_9AGAR</name>
<evidence type="ECO:0008006" key="3">
    <source>
        <dbReference type="Google" id="ProtNLM"/>
    </source>
</evidence>
<sequence>MSLPETFTMADLSGKFSLNKILTDSAAADRILAGQGVGLLKRKAFNLVSPVMHLKHYKDADGVESVEIEHHLHQGDSPPPETRRMTWVEEDVDTKIFGKIKTKTRRVALTDLDDSDSFLTTGWETDCASLIQSDLYADKWTSVQVWGIEEVESGERRHTRRVKFTQTDKGGGVVHCRFVYDYLGSV</sequence>
<dbReference type="Proteomes" id="UP001221142">
    <property type="component" value="Unassembled WGS sequence"/>
</dbReference>
<dbReference type="AlphaFoldDB" id="A0AAD7BAV3"/>
<reference evidence="1" key="1">
    <citation type="submission" date="2023-03" db="EMBL/GenBank/DDBJ databases">
        <title>Massive genome expansion in bonnet fungi (Mycena s.s.) driven by repeated elements and novel gene families across ecological guilds.</title>
        <authorList>
            <consortium name="Lawrence Berkeley National Laboratory"/>
            <person name="Harder C.B."/>
            <person name="Miyauchi S."/>
            <person name="Viragh M."/>
            <person name="Kuo A."/>
            <person name="Thoen E."/>
            <person name="Andreopoulos B."/>
            <person name="Lu D."/>
            <person name="Skrede I."/>
            <person name="Drula E."/>
            <person name="Henrissat B."/>
            <person name="Morin E."/>
            <person name="Kohler A."/>
            <person name="Barry K."/>
            <person name="LaButti K."/>
            <person name="Morin E."/>
            <person name="Salamov A."/>
            <person name="Lipzen A."/>
            <person name="Mereny Z."/>
            <person name="Hegedus B."/>
            <person name="Baldrian P."/>
            <person name="Stursova M."/>
            <person name="Weitz H."/>
            <person name="Taylor A."/>
            <person name="Grigoriev I.V."/>
            <person name="Nagy L.G."/>
            <person name="Martin F."/>
            <person name="Kauserud H."/>
        </authorList>
    </citation>
    <scope>NUCLEOTIDE SEQUENCE</scope>
    <source>
        <strain evidence="1">9284</strain>
    </source>
</reference>
<proteinExistence type="predicted"/>
<evidence type="ECO:0000313" key="2">
    <source>
        <dbReference type="Proteomes" id="UP001221142"/>
    </source>
</evidence>
<evidence type="ECO:0000313" key="1">
    <source>
        <dbReference type="EMBL" id="KAJ7615514.1"/>
    </source>
</evidence>
<organism evidence="1 2">
    <name type="scientific">Roridomyces roridus</name>
    <dbReference type="NCBI Taxonomy" id="1738132"/>
    <lineage>
        <taxon>Eukaryota</taxon>
        <taxon>Fungi</taxon>
        <taxon>Dikarya</taxon>
        <taxon>Basidiomycota</taxon>
        <taxon>Agaricomycotina</taxon>
        <taxon>Agaricomycetes</taxon>
        <taxon>Agaricomycetidae</taxon>
        <taxon>Agaricales</taxon>
        <taxon>Marasmiineae</taxon>
        <taxon>Mycenaceae</taxon>
        <taxon>Roridomyces</taxon>
    </lineage>
</organism>
<comment type="caution">
    <text evidence="1">The sequence shown here is derived from an EMBL/GenBank/DDBJ whole genome shotgun (WGS) entry which is preliminary data.</text>
</comment>
<dbReference type="InterPro" id="IPR053037">
    <property type="entry name" value="Pericyclase_pydY-like"/>
</dbReference>
<accession>A0AAD7BAV3</accession>
<dbReference type="PANTHER" id="PTHR38115">
    <property type="entry name" value="LIPOCALIN-LIKE DOMAIN-CONTAINING PROTEIN"/>
    <property type="match status" value="1"/>
</dbReference>